<name>A0ABU8LT97_9MICO</name>
<gene>
    <name evidence="2" type="ORF">WDU96_04615</name>
</gene>
<protein>
    <submittedName>
        <fullName evidence="2">Uncharacterized protein</fullName>
    </submittedName>
</protein>
<evidence type="ECO:0000313" key="2">
    <source>
        <dbReference type="EMBL" id="MEJ1154885.1"/>
    </source>
</evidence>
<feature type="compositionally biased region" description="Basic and acidic residues" evidence="1">
    <location>
        <begin position="1"/>
        <end position="14"/>
    </location>
</feature>
<reference evidence="2 3" key="1">
    <citation type="submission" date="2024-02" db="EMBL/GenBank/DDBJ databases">
        <authorList>
            <person name="Saticioglu I.B."/>
        </authorList>
    </citation>
    <scope>NUCLEOTIDE SEQUENCE [LARGE SCALE GENOMIC DNA]</scope>
    <source>
        <strain evidence="2 3">Mu-86</strain>
    </source>
</reference>
<dbReference type="RefSeq" id="WP_337337310.1">
    <property type="nucleotide sequence ID" value="NZ_JBBDGL010000001.1"/>
</dbReference>
<comment type="caution">
    <text evidence="2">The sequence shown here is derived from an EMBL/GenBank/DDBJ whole genome shotgun (WGS) entry which is preliminary data.</text>
</comment>
<sequence length="98" mass="10010">MSDTNHHGQDEGRQSLDAGAAQRADHGLGAGANQTLPAMDQNNASGDEKVAGILAQTRADFGGESAGRIAEVLAQRFEQAGVQVSEDEVAGYAADISG</sequence>
<evidence type="ECO:0000313" key="3">
    <source>
        <dbReference type="Proteomes" id="UP001368654"/>
    </source>
</evidence>
<proteinExistence type="predicted"/>
<feature type="region of interest" description="Disordered" evidence="1">
    <location>
        <begin position="1"/>
        <end position="44"/>
    </location>
</feature>
<accession>A0ABU8LT97</accession>
<dbReference type="Proteomes" id="UP001368654">
    <property type="component" value="Unassembled WGS sequence"/>
</dbReference>
<organism evidence="2 3">
    <name type="scientific">Microbacterium marmarense</name>
    <dbReference type="NCBI Taxonomy" id="3122051"/>
    <lineage>
        <taxon>Bacteria</taxon>
        <taxon>Bacillati</taxon>
        <taxon>Actinomycetota</taxon>
        <taxon>Actinomycetes</taxon>
        <taxon>Micrococcales</taxon>
        <taxon>Microbacteriaceae</taxon>
        <taxon>Microbacterium</taxon>
    </lineage>
</organism>
<dbReference type="EMBL" id="JBBDGL010000001">
    <property type="protein sequence ID" value="MEJ1154885.1"/>
    <property type="molecule type" value="Genomic_DNA"/>
</dbReference>
<evidence type="ECO:0000256" key="1">
    <source>
        <dbReference type="SAM" id="MobiDB-lite"/>
    </source>
</evidence>
<keyword evidence="3" id="KW-1185">Reference proteome</keyword>
<feature type="compositionally biased region" description="Polar residues" evidence="1">
    <location>
        <begin position="32"/>
        <end position="44"/>
    </location>
</feature>